<protein>
    <submittedName>
        <fullName evidence="3">Uncharacterized protein</fullName>
    </submittedName>
</protein>
<sequence>MVTPNDTLHSFLVGNGLRKSDEVRRFKSELVRLTREPFWDSCSKQPPDCSYFLGNSDIRGSSLAEACERDKIVVSFLSSSTSSNPLNVLRNGINTLLSNLTRVRELTELLWDQDRISFETYLKMRFSKSKLNFLEVDEKAFSGILPTEQSLFIDTFKKFEELGWDRIHIDKGLDYKEYHGIIDHRYRYRAKKTCKFRVSRKFRCHGYRKGNSFVVIGFETDHKSSDKG</sequence>
<gene>
    <name evidence="1" type="ORF">BECKMB1821G_GA0114241_10914</name>
    <name evidence="3" type="ORF">BECKMB1821H_GA0114242_10914</name>
    <name evidence="2" type="ORF">BECKMB1821I_GA0114274_10894</name>
</gene>
<evidence type="ECO:0000313" key="1">
    <source>
        <dbReference type="EMBL" id="VFK31728.1"/>
    </source>
</evidence>
<evidence type="ECO:0000313" key="3">
    <source>
        <dbReference type="EMBL" id="VFK77020.1"/>
    </source>
</evidence>
<accession>A0A451BFF9</accession>
<reference evidence="3" key="1">
    <citation type="submission" date="2019-02" db="EMBL/GenBank/DDBJ databases">
        <authorList>
            <person name="Gruber-Vodicka R. H."/>
            <person name="Seah K. B. B."/>
        </authorList>
    </citation>
    <scope>NUCLEOTIDE SEQUENCE</scope>
    <source>
        <strain evidence="1">BECK_BZ197</strain>
        <strain evidence="3">BECK_BZ198</strain>
        <strain evidence="2">BECK_BZ199</strain>
    </source>
</reference>
<dbReference type="EMBL" id="CAADGH010000091">
    <property type="protein sequence ID" value="VFK77020.1"/>
    <property type="molecule type" value="Genomic_DNA"/>
</dbReference>
<dbReference type="EMBL" id="CAADFQ010000089">
    <property type="protein sequence ID" value="VFK34886.1"/>
    <property type="molecule type" value="Genomic_DNA"/>
</dbReference>
<evidence type="ECO:0000313" key="2">
    <source>
        <dbReference type="EMBL" id="VFK34886.1"/>
    </source>
</evidence>
<dbReference type="AlphaFoldDB" id="A0A451BFF9"/>
<name>A0A451BFF9_9GAMM</name>
<proteinExistence type="predicted"/>
<dbReference type="EMBL" id="CAADFO010000091">
    <property type="protein sequence ID" value="VFK31728.1"/>
    <property type="molecule type" value="Genomic_DNA"/>
</dbReference>
<organism evidence="3">
    <name type="scientific">Candidatus Kentrum sp. MB</name>
    <dbReference type="NCBI Taxonomy" id="2138164"/>
    <lineage>
        <taxon>Bacteria</taxon>
        <taxon>Pseudomonadati</taxon>
        <taxon>Pseudomonadota</taxon>
        <taxon>Gammaproteobacteria</taxon>
        <taxon>Candidatus Kentrum</taxon>
    </lineage>
</organism>